<dbReference type="GO" id="GO:0008270">
    <property type="term" value="F:zinc ion binding"/>
    <property type="evidence" value="ECO:0007669"/>
    <property type="project" value="InterPro"/>
</dbReference>
<feature type="region of interest" description="Disordered" evidence="6">
    <location>
        <begin position="639"/>
        <end position="671"/>
    </location>
</feature>
<evidence type="ECO:0000256" key="5">
    <source>
        <dbReference type="ARBA" id="ARBA00023242"/>
    </source>
</evidence>
<feature type="non-terminal residue" evidence="8">
    <location>
        <position position="1"/>
    </location>
</feature>
<feature type="compositionally biased region" description="Polar residues" evidence="6">
    <location>
        <begin position="646"/>
        <end position="671"/>
    </location>
</feature>
<dbReference type="GO" id="GO:0000981">
    <property type="term" value="F:DNA-binding transcription factor activity, RNA polymerase II-specific"/>
    <property type="evidence" value="ECO:0007669"/>
    <property type="project" value="InterPro"/>
</dbReference>
<keyword evidence="4" id="KW-0804">Transcription</keyword>
<dbReference type="GO" id="GO:0006351">
    <property type="term" value="P:DNA-templated transcription"/>
    <property type="evidence" value="ECO:0007669"/>
    <property type="project" value="InterPro"/>
</dbReference>
<dbReference type="InterPro" id="IPR007219">
    <property type="entry name" value="XnlR_reg_dom"/>
</dbReference>
<comment type="caution">
    <text evidence="8">The sequence shown here is derived from an EMBL/GenBank/DDBJ whole genome shotgun (WGS) entry which is preliminary data.</text>
</comment>
<evidence type="ECO:0000313" key="8">
    <source>
        <dbReference type="EMBL" id="KAJ1971517.1"/>
    </source>
</evidence>
<keyword evidence="9" id="KW-1185">Reference proteome</keyword>
<feature type="domain" description="Xylanolytic transcriptional activator regulatory" evidence="7">
    <location>
        <begin position="170"/>
        <end position="346"/>
    </location>
</feature>
<dbReference type="Proteomes" id="UP001151582">
    <property type="component" value="Unassembled WGS sequence"/>
</dbReference>
<dbReference type="PANTHER" id="PTHR47338:SF5">
    <property type="entry name" value="ZN(II)2CYS6 TRANSCRIPTION FACTOR (EUROFUNG)"/>
    <property type="match status" value="1"/>
</dbReference>
<reference evidence="8" key="1">
    <citation type="submission" date="2022-07" db="EMBL/GenBank/DDBJ databases">
        <title>Phylogenomic reconstructions and comparative analyses of Kickxellomycotina fungi.</title>
        <authorList>
            <person name="Reynolds N.K."/>
            <person name="Stajich J.E."/>
            <person name="Barry K."/>
            <person name="Grigoriev I.V."/>
            <person name="Crous P."/>
            <person name="Smith M.E."/>
        </authorList>
    </citation>
    <scope>NUCLEOTIDE SEQUENCE</scope>
    <source>
        <strain evidence="8">RSA 567</strain>
    </source>
</reference>
<protein>
    <recommendedName>
        <fullName evidence="7">Xylanolytic transcriptional activator regulatory domain-containing protein</fullName>
    </recommendedName>
</protein>
<sequence>ARAMRGSAFSHELSPPVTVVSGDESAYPSAEASLVQGWERAGQEWGRFSNLLARMIQAFKEHQIHGDSFALMDVETTTESDRTVTLRERRRAEHIVEEFQYQFIGYLQYLGAANQGPKPANCFHGSLGPGWPHWALMYPQPQTFQLQSPEDHLYNRCTVFSFVSTYIGQQIRAYHLPYFKRLWRMIERNTISPFALSVILCVGAASTIHNSLTLNARQHIHQMYLERCDAMFSRQTENPSLETPYAIFLCAGSCLAVKNTNRFVYYLSMAIQLVSQLHFYICDLSNRPVARLAVPKVPGRPASAEESEWYYSPDDPLVLEYQRRTLWDIVYSDVLTNCFMGTSSSLTKPYLAVGAIDDQLVEQLLALDSANDPYPAMVPALRVMVCGYAYANDFQYLAIQVTNLRARAQEHVFERDIAQYRTLALQLASWYDRLQVEMPFPTSLAVVDKMVRLDPTRLGSILLTYGIYHSYMLFLTCHNWNAGYGVIRPELDPECHRLGMASAAFITNTVMPYLVRLPTHHFPILMMVPAFCAALKYILVLAHDEGSEFDYYAYEDTLARITVHMQFLESLQEIAYYANFCRNQLKQCLEVYQIKVLGQTSTAADKDGQSRFHWTYLYSTGNNRYGGYDRFYLPPNVPGTERLGSPASSNRSTPSVADSAHTNDSLTSSSASQRVALHQLLN</sequence>
<keyword evidence="2" id="KW-0479">Metal-binding</keyword>
<dbReference type="CDD" id="cd12148">
    <property type="entry name" value="fungal_TF_MHR"/>
    <property type="match status" value="1"/>
</dbReference>
<evidence type="ECO:0000256" key="6">
    <source>
        <dbReference type="SAM" id="MobiDB-lite"/>
    </source>
</evidence>
<dbReference type="Pfam" id="PF04082">
    <property type="entry name" value="Fungal_trans"/>
    <property type="match status" value="1"/>
</dbReference>
<proteinExistence type="predicted"/>
<dbReference type="InterPro" id="IPR050815">
    <property type="entry name" value="TF_fung"/>
</dbReference>
<dbReference type="OrthoDB" id="10301669at2759"/>
<evidence type="ECO:0000256" key="3">
    <source>
        <dbReference type="ARBA" id="ARBA00023015"/>
    </source>
</evidence>
<dbReference type="AlphaFoldDB" id="A0A9W8E6W1"/>
<accession>A0A9W8E6W1</accession>
<evidence type="ECO:0000259" key="7">
    <source>
        <dbReference type="Pfam" id="PF04082"/>
    </source>
</evidence>
<dbReference type="PANTHER" id="PTHR47338">
    <property type="entry name" value="ZN(II)2CYS6 TRANSCRIPTION FACTOR (EUROFUNG)-RELATED"/>
    <property type="match status" value="1"/>
</dbReference>
<evidence type="ECO:0000313" key="9">
    <source>
        <dbReference type="Proteomes" id="UP001151582"/>
    </source>
</evidence>
<dbReference type="GO" id="GO:0005634">
    <property type="term" value="C:nucleus"/>
    <property type="evidence" value="ECO:0007669"/>
    <property type="project" value="UniProtKB-SubCell"/>
</dbReference>
<comment type="subcellular location">
    <subcellularLocation>
        <location evidence="1">Nucleus</location>
    </subcellularLocation>
</comment>
<name>A0A9W8E6W1_9FUNG</name>
<dbReference type="EMBL" id="JANBQB010001345">
    <property type="protein sequence ID" value="KAJ1971517.1"/>
    <property type="molecule type" value="Genomic_DNA"/>
</dbReference>
<dbReference type="GO" id="GO:0003677">
    <property type="term" value="F:DNA binding"/>
    <property type="evidence" value="ECO:0007669"/>
    <property type="project" value="InterPro"/>
</dbReference>
<organism evidence="8 9">
    <name type="scientific">Dimargaris verticillata</name>
    <dbReference type="NCBI Taxonomy" id="2761393"/>
    <lineage>
        <taxon>Eukaryota</taxon>
        <taxon>Fungi</taxon>
        <taxon>Fungi incertae sedis</taxon>
        <taxon>Zoopagomycota</taxon>
        <taxon>Kickxellomycotina</taxon>
        <taxon>Dimargaritomycetes</taxon>
        <taxon>Dimargaritales</taxon>
        <taxon>Dimargaritaceae</taxon>
        <taxon>Dimargaris</taxon>
    </lineage>
</organism>
<evidence type="ECO:0000256" key="2">
    <source>
        <dbReference type="ARBA" id="ARBA00022723"/>
    </source>
</evidence>
<evidence type="ECO:0000256" key="1">
    <source>
        <dbReference type="ARBA" id="ARBA00004123"/>
    </source>
</evidence>
<keyword evidence="5" id="KW-0539">Nucleus</keyword>
<gene>
    <name evidence="8" type="ORF">H4R34_005719</name>
</gene>
<evidence type="ECO:0000256" key="4">
    <source>
        <dbReference type="ARBA" id="ARBA00023163"/>
    </source>
</evidence>
<keyword evidence="3" id="KW-0805">Transcription regulation</keyword>